<dbReference type="PANTHER" id="PTHR46797:SF23">
    <property type="entry name" value="HTH-TYPE TRANSCRIPTIONAL REGULATOR SUTR"/>
    <property type="match status" value="1"/>
</dbReference>
<dbReference type="GO" id="GO:0003677">
    <property type="term" value="F:DNA binding"/>
    <property type="evidence" value="ECO:0007669"/>
    <property type="project" value="UniProtKB-KW"/>
</dbReference>
<dbReference type="Gene3D" id="1.10.260.40">
    <property type="entry name" value="lambda repressor-like DNA-binding domains"/>
    <property type="match status" value="1"/>
</dbReference>
<dbReference type="GO" id="GO:0005829">
    <property type="term" value="C:cytosol"/>
    <property type="evidence" value="ECO:0007669"/>
    <property type="project" value="TreeGrafter"/>
</dbReference>
<evidence type="ECO:0000256" key="2">
    <source>
        <dbReference type="ARBA" id="ARBA00023125"/>
    </source>
</evidence>
<dbReference type="PANTHER" id="PTHR46797">
    <property type="entry name" value="HTH-TYPE TRANSCRIPTIONAL REGULATOR"/>
    <property type="match status" value="1"/>
</dbReference>
<dbReference type="InterPro" id="IPR050807">
    <property type="entry name" value="TransReg_Diox_bact_type"/>
</dbReference>
<keyword evidence="3" id="KW-0804">Transcription</keyword>
<accession>A0A266LQF2</accession>
<dbReference type="Proteomes" id="UP000216113">
    <property type="component" value="Unassembled WGS sequence"/>
</dbReference>
<comment type="caution">
    <text evidence="5">The sequence shown here is derived from an EMBL/GenBank/DDBJ whole genome shotgun (WGS) entry which is preliminary data.</text>
</comment>
<evidence type="ECO:0000313" key="5">
    <source>
        <dbReference type="EMBL" id="OZY39662.1"/>
    </source>
</evidence>
<dbReference type="SUPFAM" id="SSF47413">
    <property type="entry name" value="lambda repressor-like DNA-binding domains"/>
    <property type="match status" value="1"/>
</dbReference>
<sequence>MKDNICQYFGRRIRVLRLNASLSQEQLASICDLDRTYIGGIERGERNPTLKNIFRLSKALNVPMSILFDQLESTDE</sequence>
<organism evidence="5 6">
    <name type="scientific">Pseudomonas fragi</name>
    <dbReference type="NCBI Taxonomy" id="296"/>
    <lineage>
        <taxon>Bacteria</taxon>
        <taxon>Pseudomonadati</taxon>
        <taxon>Pseudomonadota</taxon>
        <taxon>Gammaproteobacteria</taxon>
        <taxon>Pseudomonadales</taxon>
        <taxon>Pseudomonadaceae</taxon>
        <taxon>Pseudomonas</taxon>
    </lineage>
</organism>
<dbReference type="InterPro" id="IPR010982">
    <property type="entry name" value="Lambda_DNA-bd_dom_sf"/>
</dbReference>
<evidence type="ECO:0000256" key="1">
    <source>
        <dbReference type="ARBA" id="ARBA00023015"/>
    </source>
</evidence>
<dbReference type="AlphaFoldDB" id="A0A266LQF2"/>
<dbReference type="GO" id="GO:0003700">
    <property type="term" value="F:DNA-binding transcription factor activity"/>
    <property type="evidence" value="ECO:0007669"/>
    <property type="project" value="TreeGrafter"/>
</dbReference>
<gene>
    <name evidence="5" type="ORF">CJF43_21600</name>
</gene>
<dbReference type="PROSITE" id="PS50943">
    <property type="entry name" value="HTH_CROC1"/>
    <property type="match status" value="1"/>
</dbReference>
<dbReference type="RefSeq" id="WP_095030907.1">
    <property type="nucleotide sequence ID" value="NZ_NQKL01000024.1"/>
</dbReference>
<proteinExistence type="predicted"/>
<protein>
    <submittedName>
        <fullName evidence="5">Transcriptional regulator</fullName>
    </submittedName>
</protein>
<evidence type="ECO:0000259" key="4">
    <source>
        <dbReference type="PROSITE" id="PS50943"/>
    </source>
</evidence>
<name>A0A266LQF2_PSEFR</name>
<keyword evidence="2" id="KW-0238">DNA-binding</keyword>
<evidence type="ECO:0000313" key="6">
    <source>
        <dbReference type="Proteomes" id="UP000216113"/>
    </source>
</evidence>
<dbReference type="Pfam" id="PF01381">
    <property type="entry name" value="HTH_3"/>
    <property type="match status" value="1"/>
</dbReference>
<dbReference type="CDD" id="cd00093">
    <property type="entry name" value="HTH_XRE"/>
    <property type="match status" value="1"/>
</dbReference>
<feature type="domain" description="HTH cro/C1-type" evidence="4">
    <location>
        <begin position="13"/>
        <end position="67"/>
    </location>
</feature>
<evidence type="ECO:0000256" key="3">
    <source>
        <dbReference type="ARBA" id="ARBA00023163"/>
    </source>
</evidence>
<reference evidence="5 6" key="1">
    <citation type="submission" date="2017-08" db="EMBL/GenBank/DDBJ databases">
        <title>Genomic and metabolic characterisation of spoilage-associated Pseudomonas species.</title>
        <authorList>
            <person name="Stanborough T."/>
            <person name="Fegan N."/>
            <person name="Powell S.M."/>
            <person name="Singh T."/>
            <person name="Tamplin M.L."/>
            <person name="Chandry P.S."/>
        </authorList>
    </citation>
    <scope>NUCLEOTIDE SEQUENCE [LARGE SCALE GENOMIC DNA]</scope>
    <source>
        <strain evidence="5 6">F1820</strain>
    </source>
</reference>
<dbReference type="SMART" id="SM00530">
    <property type="entry name" value="HTH_XRE"/>
    <property type="match status" value="1"/>
</dbReference>
<keyword evidence="1" id="KW-0805">Transcription regulation</keyword>
<dbReference type="EMBL" id="NQKL01000024">
    <property type="protein sequence ID" value="OZY39662.1"/>
    <property type="molecule type" value="Genomic_DNA"/>
</dbReference>
<dbReference type="InterPro" id="IPR001387">
    <property type="entry name" value="Cro/C1-type_HTH"/>
</dbReference>